<name>A0A4D5RCP6_IXOSC</name>
<reference evidence="1" key="1">
    <citation type="submission" date="2019-04" db="EMBL/GenBank/DDBJ databases">
        <title>An insight into the mialome of Ixodes scapularis.</title>
        <authorList>
            <person name="Ribeiro J.M."/>
            <person name="Mather T.N."/>
            <person name="Karim S."/>
        </authorList>
    </citation>
    <scope>NUCLEOTIDE SEQUENCE</scope>
</reference>
<protein>
    <submittedName>
        <fullName evidence="1">Putative secreted protein</fullName>
    </submittedName>
</protein>
<sequence>MLMLSATFFFLSSRSSRWTISSRRNAWGLALFNLLNIIFTRFRCFLCVETNKTGKKKKKKTKIKSHLFTV</sequence>
<proteinExistence type="predicted"/>
<evidence type="ECO:0000313" key="1">
    <source>
        <dbReference type="EMBL" id="MOY34291.1"/>
    </source>
</evidence>
<organism evidence="1">
    <name type="scientific">Ixodes scapularis</name>
    <name type="common">Black-legged tick</name>
    <name type="synonym">Deer tick</name>
    <dbReference type="NCBI Taxonomy" id="6945"/>
    <lineage>
        <taxon>Eukaryota</taxon>
        <taxon>Metazoa</taxon>
        <taxon>Ecdysozoa</taxon>
        <taxon>Arthropoda</taxon>
        <taxon>Chelicerata</taxon>
        <taxon>Arachnida</taxon>
        <taxon>Acari</taxon>
        <taxon>Parasitiformes</taxon>
        <taxon>Ixodida</taxon>
        <taxon>Ixodoidea</taxon>
        <taxon>Ixodidae</taxon>
        <taxon>Ixodinae</taxon>
        <taxon>Ixodes</taxon>
    </lineage>
</organism>
<dbReference type="EMBL" id="GHJT01000320">
    <property type="protein sequence ID" value="MOY34291.1"/>
    <property type="molecule type" value="Transcribed_RNA"/>
</dbReference>
<dbReference type="AlphaFoldDB" id="A0A4D5RCP6"/>
<accession>A0A4D5RCP6</accession>